<accession>A0A8J5L6N1</accession>
<evidence type="ECO:0000259" key="2">
    <source>
        <dbReference type="Pfam" id="PF26138"/>
    </source>
</evidence>
<evidence type="ECO:0000313" key="4">
    <source>
        <dbReference type="Proteomes" id="UP000734854"/>
    </source>
</evidence>
<dbReference type="PANTHER" id="PTHR46250:SF15">
    <property type="entry name" value="OS01G0523800 PROTEIN"/>
    <property type="match status" value="1"/>
</dbReference>
<sequence>MTRGQLQGTRNMSVSELVISFLHIIAHNVKNRVVKQQTSRSGETVSRQFHLVLNSVLRLHNILLEKPEPIPENHTDERWKWFKGCLGALDEIYINVKVPADDRPRYRTRKGEIATNVLGVCTPNMQFNYVLLGWEGSAADGRVLRDAISRRNDLKIPQGKSQKRLKGVTTAKDVPTSQPVLLSPPELVESSMPMKVKRKTHSTKHLWTKQEDAALVDCLVELSKDLAWKSENGFRTEYLLHLEKLMVVKVSSSNLKATPHTESRNKEFPHLDDLMSVWGKDRATGAGAETPADVVEEINLCDEETDTFECEIDEHAEFHNDEEYIREEPKKSEIETQDSISKYVTVITEANEEMKGISTYFKKQTENSDRKMRIYDELMELSNFSQQEIMDVEEYILKDEHKVDNFFVLPKTFRREYVMKQLSKINPYVTN</sequence>
<proteinExistence type="predicted"/>
<name>A0A8J5L6N1_ZINOF</name>
<organism evidence="3 4">
    <name type="scientific">Zingiber officinale</name>
    <name type="common">Ginger</name>
    <name type="synonym">Amomum zingiber</name>
    <dbReference type="NCBI Taxonomy" id="94328"/>
    <lineage>
        <taxon>Eukaryota</taxon>
        <taxon>Viridiplantae</taxon>
        <taxon>Streptophyta</taxon>
        <taxon>Embryophyta</taxon>
        <taxon>Tracheophyta</taxon>
        <taxon>Spermatophyta</taxon>
        <taxon>Magnoliopsida</taxon>
        <taxon>Liliopsida</taxon>
        <taxon>Zingiberales</taxon>
        <taxon>Zingiberaceae</taxon>
        <taxon>Zingiber</taxon>
    </lineage>
</organism>
<dbReference type="InterPro" id="IPR058353">
    <property type="entry name" value="DUF8040"/>
</dbReference>
<dbReference type="Pfam" id="PF26138">
    <property type="entry name" value="DUF8040"/>
    <property type="match status" value="1"/>
</dbReference>
<feature type="region of interest" description="Disordered" evidence="1">
    <location>
        <begin position="161"/>
        <end position="182"/>
    </location>
</feature>
<feature type="domain" description="DUF8040" evidence="2">
    <location>
        <begin position="2"/>
        <end position="57"/>
    </location>
</feature>
<dbReference type="EMBL" id="JACMSC010000009">
    <property type="protein sequence ID" value="KAG6507485.1"/>
    <property type="molecule type" value="Genomic_DNA"/>
</dbReference>
<gene>
    <name evidence="3" type="ORF">ZIOFF_032832</name>
</gene>
<keyword evidence="4" id="KW-1185">Reference proteome</keyword>
<protein>
    <recommendedName>
        <fullName evidence="2">DUF8040 domain-containing protein</fullName>
    </recommendedName>
</protein>
<dbReference type="PANTHER" id="PTHR46250">
    <property type="entry name" value="MYB/SANT-LIKE DNA-BINDING DOMAIN PROTEIN-RELATED"/>
    <property type="match status" value="1"/>
</dbReference>
<evidence type="ECO:0000313" key="3">
    <source>
        <dbReference type="EMBL" id="KAG6507485.1"/>
    </source>
</evidence>
<comment type="caution">
    <text evidence="3">The sequence shown here is derived from an EMBL/GenBank/DDBJ whole genome shotgun (WGS) entry which is preliminary data.</text>
</comment>
<dbReference type="AlphaFoldDB" id="A0A8J5L6N1"/>
<evidence type="ECO:0000256" key="1">
    <source>
        <dbReference type="SAM" id="MobiDB-lite"/>
    </source>
</evidence>
<dbReference type="Proteomes" id="UP000734854">
    <property type="component" value="Unassembled WGS sequence"/>
</dbReference>
<reference evidence="3 4" key="1">
    <citation type="submission" date="2020-08" db="EMBL/GenBank/DDBJ databases">
        <title>Plant Genome Project.</title>
        <authorList>
            <person name="Zhang R.-G."/>
        </authorList>
    </citation>
    <scope>NUCLEOTIDE SEQUENCE [LARGE SCALE GENOMIC DNA]</scope>
    <source>
        <tissue evidence="3">Rhizome</tissue>
    </source>
</reference>